<accession>A0A6H1ZF33</accession>
<dbReference type="EMBL" id="MT144603">
    <property type="protein sequence ID" value="QJH94635.1"/>
    <property type="molecule type" value="Genomic_DNA"/>
</dbReference>
<evidence type="ECO:0000313" key="2">
    <source>
        <dbReference type="EMBL" id="QJH94635.1"/>
    </source>
</evidence>
<reference evidence="1" key="1">
    <citation type="submission" date="2020-03" db="EMBL/GenBank/DDBJ databases">
        <title>The deep terrestrial virosphere.</title>
        <authorList>
            <person name="Holmfeldt K."/>
            <person name="Nilsson E."/>
            <person name="Simone D."/>
            <person name="Lopez-Fernandez M."/>
            <person name="Wu X."/>
            <person name="de Brujin I."/>
            <person name="Lundin D."/>
            <person name="Andersson A."/>
            <person name="Bertilsson S."/>
            <person name="Dopson M."/>
        </authorList>
    </citation>
    <scope>NUCLEOTIDE SEQUENCE</scope>
    <source>
        <strain evidence="1">TM448A00282</strain>
        <strain evidence="2">TM448B00260</strain>
    </source>
</reference>
<organism evidence="1">
    <name type="scientific">viral metagenome</name>
    <dbReference type="NCBI Taxonomy" id="1070528"/>
    <lineage>
        <taxon>unclassified sequences</taxon>
        <taxon>metagenomes</taxon>
        <taxon>organismal metagenomes</taxon>
    </lineage>
</organism>
<dbReference type="EMBL" id="MT143997">
    <property type="protein sequence ID" value="QJA45800.1"/>
    <property type="molecule type" value="Genomic_DNA"/>
</dbReference>
<name>A0A6H1ZF33_9ZZZZ</name>
<dbReference type="AlphaFoldDB" id="A0A6H1ZF33"/>
<protein>
    <submittedName>
        <fullName evidence="1">Uncharacterized protein</fullName>
    </submittedName>
</protein>
<sequence length="59" mass="6957">MIRRLWAWLDNLFGTPRMWVPNCRYQTPLPPIRVGKTGIAAARRAARKARNRRRAKRNA</sequence>
<evidence type="ECO:0000313" key="1">
    <source>
        <dbReference type="EMBL" id="QJA45800.1"/>
    </source>
</evidence>
<gene>
    <name evidence="1" type="ORF">TM448A00282_0034</name>
    <name evidence="2" type="ORF">TM448B00260_0039</name>
</gene>
<proteinExistence type="predicted"/>